<dbReference type="InterPro" id="IPR011009">
    <property type="entry name" value="Kinase-like_dom_sf"/>
</dbReference>
<dbReference type="Gene3D" id="3.30.200.20">
    <property type="entry name" value="Phosphorylase Kinase, domain 1"/>
    <property type="match status" value="1"/>
</dbReference>
<dbReference type="FunFam" id="3.30.200.20:FF:000042">
    <property type="entry name" value="Aurora kinase A"/>
    <property type="match status" value="1"/>
</dbReference>
<keyword evidence="3" id="KW-0808">Transferase</keyword>
<feature type="domain" description="AGC-kinase C-terminal" evidence="12">
    <location>
        <begin position="319"/>
        <end position="383"/>
    </location>
</feature>
<evidence type="ECO:0000256" key="2">
    <source>
        <dbReference type="ARBA" id="ARBA00022527"/>
    </source>
</evidence>
<evidence type="ECO:0000256" key="8">
    <source>
        <dbReference type="ARBA" id="ARBA00048679"/>
    </source>
</evidence>
<dbReference type="GO" id="GO:0035556">
    <property type="term" value="P:intracellular signal transduction"/>
    <property type="evidence" value="ECO:0007669"/>
    <property type="project" value="TreeGrafter"/>
</dbReference>
<accession>A0A1R2AT01</accession>
<evidence type="ECO:0000256" key="7">
    <source>
        <dbReference type="ARBA" id="ARBA00047899"/>
    </source>
</evidence>
<evidence type="ECO:0000313" key="13">
    <source>
        <dbReference type="EMBL" id="OMJ67649.1"/>
    </source>
</evidence>
<protein>
    <recommendedName>
        <fullName evidence="1">non-specific serine/threonine protein kinase</fullName>
        <ecNumber evidence="1">2.7.11.1</ecNumber>
    </recommendedName>
</protein>
<comment type="catalytic activity">
    <reaction evidence="8">
        <text>L-seryl-[protein] + ATP = O-phospho-L-seryl-[protein] + ADP + H(+)</text>
        <dbReference type="Rhea" id="RHEA:17989"/>
        <dbReference type="Rhea" id="RHEA-COMP:9863"/>
        <dbReference type="Rhea" id="RHEA-COMP:11604"/>
        <dbReference type="ChEBI" id="CHEBI:15378"/>
        <dbReference type="ChEBI" id="CHEBI:29999"/>
        <dbReference type="ChEBI" id="CHEBI:30616"/>
        <dbReference type="ChEBI" id="CHEBI:83421"/>
        <dbReference type="ChEBI" id="CHEBI:456216"/>
        <dbReference type="EC" id="2.7.11.1"/>
    </reaction>
</comment>
<evidence type="ECO:0000256" key="1">
    <source>
        <dbReference type="ARBA" id="ARBA00012513"/>
    </source>
</evidence>
<dbReference type="Gene3D" id="1.10.510.10">
    <property type="entry name" value="Transferase(Phosphotransferase) domain 1"/>
    <property type="match status" value="1"/>
</dbReference>
<dbReference type="PROSITE" id="PS00108">
    <property type="entry name" value="PROTEIN_KINASE_ST"/>
    <property type="match status" value="1"/>
</dbReference>
<evidence type="ECO:0000256" key="10">
    <source>
        <dbReference type="RuleBase" id="RU000304"/>
    </source>
</evidence>
<gene>
    <name evidence="13" type="ORF">SteCoe_35126</name>
</gene>
<evidence type="ECO:0000256" key="5">
    <source>
        <dbReference type="ARBA" id="ARBA00022777"/>
    </source>
</evidence>
<dbReference type="GO" id="GO:0005524">
    <property type="term" value="F:ATP binding"/>
    <property type="evidence" value="ECO:0007669"/>
    <property type="project" value="UniProtKB-UniRule"/>
</dbReference>
<evidence type="ECO:0000256" key="4">
    <source>
        <dbReference type="ARBA" id="ARBA00022741"/>
    </source>
</evidence>
<feature type="domain" description="Protein kinase" evidence="11">
    <location>
        <begin position="62"/>
        <end position="318"/>
    </location>
</feature>
<dbReference type="PROSITE" id="PS00107">
    <property type="entry name" value="PROTEIN_KINASE_ATP"/>
    <property type="match status" value="1"/>
</dbReference>
<dbReference type="SMART" id="SM00220">
    <property type="entry name" value="S_TKc"/>
    <property type="match status" value="1"/>
</dbReference>
<keyword evidence="2 10" id="KW-0723">Serine/threonine-protein kinase</keyword>
<reference evidence="13 14" key="1">
    <citation type="submission" date="2016-11" db="EMBL/GenBank/DDBJ databases">
        <title>The macronuclear genome of Stentor coeruleus: a giant cell with tiny introns.</title>
        <authorList>
            <person name="Slabodnick M."/>
            <person name="Ruby J.G."/>
            <person name="Reiff S.B."/>
            <person name="Swart E.C."/>
            <person name="Gosai S."/>
            <person name="Prabakaran S."/>
            <person name="Witkowska E."/>
            <person name="Larue G.E."/>
            <person name="Fisher S."/>
            <person name="Freeman R.M."/>
            <person name="Gunawardena J."/>
            <person name="Chu W."/>
            <person name="Stover N.A."/>
            <person name="Gregory B.D."/>
            <person name="Nowacki M."/>
            <person name="Derisi J."/>
            <person name="Roy S.W."/>
            <person name="Marshall W.F."/>
            <person name="Sood P."/>
        </authorList>
    </citation>
    <scope>NUCLEOTIDE SEQUENCE [LARGE SCALE GENOMIC DNA]</scope>
    <source>
        <strain evidence="13">WM001</strain>
    </source>
</reference>
<keyword evidence="14" id="KW-1185">Reference proteome</keyword>
<dbReference type="OrthoDB" id="4062651at2759"/>
<dbReference type="Proteomes" id="UP000187209">
    <property type="component" value="Unassembled WGS sequence"/>
</dbReference>
<dbReference type="EMBL" id="MPUH01001460">
    <property type="protein sequence ID" value="OMJ67649.1"/>
    <property type="molecule type" value="Genomic_DNA"/>
</dbReference>
<dbReference type="SUPFAM" id="SSF56112">
    <property type="entry name" value="Protein kinase-like (PK-like)"/>
    <property type="match status" value="1"/>
</dbReference>
<comment type="similarity">
    <text evidence="10">Belongs to the protein kinase superfamily.</text>
</comment>
<keyword evidence="6 9" id="KW-0067">ATP-binding</keyword>
<dbReference type="InterPro" id="IPR050236">
    <property type="entry name" value="Ser_Thr_kinase_AGC"/>
</dbReference>
<evidence type="ECO:0000259" key="11">
    <source>
        <dbReference type="PROSITE" id="PS50011"/>
    </source>
</evidence>
<proteinExistence type="inferred from homology"/>
<dbReference type="InterPro" id="IPR000961">
    <property type="entry name" value="AGC-kinase_C"/>
</dbReference>
<evidence type="ECO:0000256" key="3">
    <source>
        <dbReference type="ARBA" id="ARBA00022679"/>
    </source>
</evidence>
<dbReference type="InterPro" id="IPR017441">
    <property type="entry name" value="Protein_kinase_ATP_BS"/>
</dbReference>
<dbReference type="EC" id="2.7.11.1" evidence="1"/>
<evidence type="ECO:0000313" key="14">
    <source>
        <dbReference type="Proteomes" id="UP000187209"/>
    </source>
</evidence>
<dbReference type="PANTHER" id="PTHR24356:SF374">
    <property type="entry name" value="PROTEIN KINASE DOMAIN-CONTAINING PROTEIN"/>
    <property type="match status" value="1"/>
</dbReference>
<dbReference type="PANTHER" id="PTHR24356">
    <property type="entry name" value="SERINE/THREONINE-PROTEIN KINASE"/>
    <property type="match status" value="1"/>
</dbReference>
<feature type="binding site" evidence="9">
    <location>
        <position position="91"/>
    </location>
    <ligand>
        <name>ATP</name>
        <dbReference type="ChEBI" id="CHEBI:30616"/>
    </ligand>
</feature>
<dbReference type="FunFam" id="1.10.510.10:FF:000454">
    <property type="entry name" value="Uncharacterized protein"/>
    <property type="match status" value="1"/>
</dbReference>
<comment type="catalytic activity">
    <reaction evidence="7">
        <text>L-threonyl-[protein] + ATP = O-phospho-L-threonyl-[protein] + ADP + H(+)</text>
        <dbReference type="Rhea" id="RHEA:46608"/>
        <dbReference type="Rhea" id="RHEA-COMP:11060"/>
        <dbReference type="Rhea" id="RHEA-COMP:11605"/>
        <dbReference type="ChEBI" id="CHEBI:15378"/>
        <dbReference type="ChEBI" id="CHEBI:30013"/>
        <dbReference type="ChEBI" id="CHEBI:30616"/>
        <dbReference type="ChEBI" id="CHEBI:61977"/>
        <dbReference type="ChEBI" id="CHEBI:456216"/>
        <dbReference type="EC" id="2.7.11.1"/>
    </reaction>
</comment>
<organism evidence="13 14">
    <name type="scientific">Stentor coeruleus</name>
    <dbReference type="NCBI Taxonomy" id="5963"/>
    <lineage>
        <taxon>Eukaryota</taxon>
        <taxon>Sar</taxon>
        <taxon>Alveolata</taxon>
        <taxon>Ciliophora</taxon>
        <taxon>Postciliodesmatophora</taxon>
        <taxon>Heterotrichea</taxon>
        <taxon>Heterotrichida</taxon>
        <taxon>Stentoridae</taxon>
        <taxon>Stentor</taxon>
    </lineage>
</organism>
<evidence type="ECO:0000259" key="12">
    <source>
        <dbReference type="PROSITE" id="PS51285"/>
    </source>
</evidence>
<keyword evidence="5" id="KW-0418">Kinase</keyword>
<dbReference type="PROSITE" id="PS50011">
    <property type="entry name" value="PROTEIN_KINASE_DOM"/>
    <property type="match status" value="1"/>
</dbReference>
<dbReference type="Pfam" id="PF00069">
    <property type="entry name" value="Pkinase"/>
    <property type="match status" value="1"/>
</dbReference>
<dbReference type="GO" id="GO:0004674">
    <property type="term" value="F:protein serine/threonine kinase activity"/>
    <property type="evidence" value="ECO:0007669"/>
    <property type="project" value="UniProtKB-KW"/>
</dbReference>
<dbReference type="InterPro" id="IPR008271">
    <property type="entry name" value="Ser/Thr_kinase_AS"/>
</dbReference>
<name>A0A1R2AT01_9CILI</name>
<sequence>MNRNIDYHRKVNSYLFSPLGIKKKASKRNIVSQQAPRQTSLVVHQLRPETSDISQSVNKNSFSYLYPIGRGGFGKVWKVEMKRAKELYAMKEMQKLRVISKRSVHSVMNERKILEVLNHPFIVNMHFAFQDRENLFLVLDLKNGGDLRFHISKARKFSEIQGKFLIACILCGLNYIHSNGILHRDIKPENLVFDERGYLYITDFGIGRVWTPENSKDTSGTPGYMAPEVIFRQNHGIAADYFAVGVILYELMMGRRPYIGRDRKEIRDHIISKQARIVEVPNGWTEEAADFVNKLIQRKASYRLGNKGFGEVKEHPWLKDFPWKDLGDMVLSAPFVPKSQDNFDPRTLGDWKDEIDPSIDLAASQNLFVGYSYDERVFCETKPAGHKKSFSSVQ</sequence>
<dbReference type="InterPro" id="IPR000719">
    <property type="entry name" value="Prot_kinase_dom"/>
</dbReference>
<evidence type="ECO:0000256" key="9">
    <source>
        <dbReference type="PROSITE-ProRule" id="PRU10141"/>
    </source>
</evidence>
<dbReference type="PROSITE" id="PS51285">
    <property type="entry name" value="AGC_KINASE_CTER"/>
    <property type="match status" value="1"/>
</dbReference>
<keyword evidence="4 9" id="KW-0547">Nucleotide-binding</keyword>
<comment type="caution">
    <text evidence="13">The sequence shown here is derived from an EMBL/GenBank/DDBJ whole genome shotgun (WGS) entry which is preliminary data.</text>
</comment>
<dbReference type="AlphaFoldDB" id="A0A1R2AT01"/>
<evidence type="ECO:0000256" key="6">
    <source>
        <dbReference type="ARBA" id="ARBA00022840"/>
    </source>
</evidence>